<protein>
    <submittedName>
        <fullName evidence="2">Uncharacterized protein LOC111240747</fullName>
    </submittedName>
</protein>
<dbReference type="Gene3D" id="3.30.70.270">
    <property type="match status" value="1"/>
</dbReference>
<dbReference type="RefSeq" id="XP_022632091.1">
    <property type="nucleotide sequence ID" value="XM_022776370.1"/>
</dbReference>
<dbReference type="STRING" id="3916.A0A3Q0ELX6"/>
<dbReference type="KEGG" id="vra:111240747"/>
<gene>
    <name evidence="2" type="primary">LOC111240747</name>
</gene>
<dbReference type="GeneID" id="111240747"/>
<reference evidence="2" key="2">
    <citation type="submission" date="2025-08" db="UniProtKB">
        <authorList>
            <consortium name="RefSeq"/>
        </authorList>
    </citation>
    <scope>IDENTIFICATION</scope>
    <source>
        <tissue evidence="2">Leaf</tissue>
    </source>
</reference>
<name>A0A3Q0ELX6_VIGRR</name>
<dbReference type="InterPro" id="IPR043502">
    <property type="entry name" value="DNA/RNA_pol_sf"/>
</dbReference>
<dbReference type="SUPFAM" id="SSF56672">
    <property type="entry name" value="DNA/RNA polymerases"/>
    <property type="match status" value="1"/>
</dbReference>
<reference evidence="1" key="1">
    <citation type="journal article" date="2014" name="Nat. Commun.">
        <title>Genome sequence of mungbean and insights into evolution within Vigna species.</title>
        <authorList>
            <person name="Kang Y.J."/>
            <person name="Kim S.K."/>
            <person name="Kim M.Y."/>
            <person name="Lestari P."/>
            <person name="Kim K.H."/>
            <person name="Ha B.K."/>
            <person name="Jun T.H."/>
            <person name="Hwang W.J."/>
            <person name="Lee T."/>
            <person name="Lee J."/>
            <person name="Shim S."/>
            <person name="Yoon M.Y."/>
            <person name="Jang Y.E."/>
            <person name="Han K.S."/>
            <person name="Taeprayoon P."/>
            <person name="Yoon N."/>
            <person name="Somta P."/>
            <person name="Tanya P."/>
            <person name="Kim K.S."/>
            <person name="Gwag J.G."/>
            <person name="Moon J.K."/>
            <person name="Lee Y.H."/>
            <person name="Park B.S."/>
            <person name="Bombarely A."/>
            <person name="Doyle J.J."/>
            <person name="Jackson S.A."/>
            <person name="Schafleitner R."/>
            <person name="Srinives P."/>
            <person name="Varshney R.K."/>
            <person name="Lee S.H."/>
        </authorList>
    </citation>
    <scope>NUCLEOTIDE SEQUENCE [LARGE SCALE GENOMIC DNA]</scope>
    <source>
        <strain evidence="1">cv. VC1973A</strain>
    </source>
</reference>
<evidence type="ECO:0000313" key="1">
    <source>
        <dbReference type="Proteomes" id="UP000087766"/>
    </source>
</evidence>
<organism evidence="1 2">
    <name type="scientific">Vigna radiata var. radiata</name>
    <name type="common">Mung bean</name>
    <name type="synonym">Phaseolus aureus</name>
    <dbReference type="NCBI Taxonomy" id="3916"/>
    <lineage>
        <taxon>Eukaryota</taxon>
        <taxon>Viridiplantae</taxon>
        <taxon>Streptophyta</taxon>
        <taxon>Embryophyta</taxon>
        <taxon>Tracheophyta</taxon>
        <taxon>Spermatophyta</taxon>
        <taxon>Magnoliopsida</taxon>
        <taxon>eudicotyledons</taxon>
        <taxon>Gunneridae</taxon>
        <taxon>Pentapetalae</taxon>
        <taxon>rosids</taxon>
        <taxon>fabids</taxon>
        <taxon>Fabales</taxon>
        <taxon>Fabaceae</taxon>
        <taxon>Papilionoideae</taxon>
        <taxon>50 kb inversion clade</taxon>
        <taxon>NPAAA clade</taxon>
        <taxon>indigoferoid/millettioid clade</taxon>
        <taxon>Phaseoleae</taxon>
        <taxon>Vigna</taxon>
    </lineage>
</organism>
<dbReference type="PANTHER" id="PTHR33064:SF39">
    <property type="match status" value="1"/>
</dbReference>
<dbReference type="OrthoDB" id="2020560at2759"/>
<dbReference type="PANTHER" id="PTHR33064">
    <property type="entry name" value="POL PROTEIN"/>
    <property type="match status" value="1"/>
</dbReference>
<dbReference type="InterPro" id="IPR043128">
    <property type="entry name" value="Rev_trsase/Diguanyl_cyclase"/>
</dbReference>
<dbReference type="Proteomes" id="UP000087766">
    <property type="component" value="Chromosome 2"/>
</dbReference>
<dbReference type="AlphaFoldDB" id="A0A3Q0ELX6"/>
<dbReference type="InterPro" id="IPR051320">
    <property type="entry name" value="Viral_Replic_Matur_Polypro"/>
</dbReference>
<proteinExistence type="predicted"/>
<accession>A0A3Q0ELX6</accession>
<dbReference type="FunFam" id="3.30.70.270:FF:000020">
    <property type="entry name" value="Transposon Tf2-6 polyprotein-like Protein"/>
    <property type="match status" value="1"/>
</dbReference>
<sequence>MCSNKFGFELGEMPFYGDRRNCFGTQDFSQGIEVDRAKVEVIEKLPPPANVKGIQGFLGHAGFYRRFIKDFSKISKPLSNLLFKDTPFVMSKECIQAFNVLKKSLISALVVVAPH</sequence>
<keyword evidence="1" id="KW-1185">Reference proteome</keyword>
<evidence type="ECO:0000313" key="2">
    <source>
        <dbReference type="RefSeq" id="XP_022632091.1"/>
    </source>
</evidence>